<dbReference type="AlphaFoldDB" id="A0A174F3P9"/>
<dbReference type="Gene3D" id="3.30.1180.10">
    <property type="match status" value="1"/>
</dbReference>
<dbReference type="InterPro" id="IPR003797">
    <property type="entry name" value="DegV"/>
</dbReference>
<dbReference type="Pfam" id="PF02645">
    <property type="entry name" value="DegV"/>
    <property type="match status" value="1"/>
</dbReference>
<dbReference type="GO" id="GO:0008289">
    <property type="term" value="F:lipid binding"/>
    <property type="evidence" value="ECO:0007669"/>
    <property type="project" value="UniProtKB-KW"/>
</dbReference>
<keyword evidence="2" id="KW-0446">Lipid-binding</keyword>
<proteinExistence type="predicted"/>
<dbReference type="PANTHER" id="PTHR33434">
    <property type="entry name" value="DEGV DOMAIN-CONTAINING PROTEIN DR_1986-RELATED"/>
    <property type="match status" value="1"/>
</dbReference>
<dbReference type="PANTHER" id="PTHR33434:SF3">
    <property type="entry name" value="DEGV DOMAIN-CONTAINING PROTEIN YITS"/>
    <property type="match status" value="1"/>
</dbReference>
<accession>A0A174F3P9</accession>
<dbReference type="InterPro" id="IPR043168">
    <property type="entry name" value="DegV_C"/>
</dbReference>
<comment type="function">
    <text evidence="1">May bind long-chain fatty acids, such as palmitate, and may play a role in lipid transport or fatty acid metabolism.</text>
</comment>
<gene>
    <name evidence="3" type="ORF">ERS852406_01973</name>
</gene>
<evidence type="ECO:0000313" key="4">
    <source>
        <dbReference type="Proteomes" id="UP000095706"/>
    </source>
</evidence>
<name>A0A174F3P9_9FIRM</name>
<dbReference type="NCBIfam" id="TIGR00762">
    <property type="entry name" value="DegV"/>
    <property type="match status" value="1"/>
</dbReference>
<evidence type="ECO:0000256" key="1">
    <source>
        <dbReference type="ARBA" id="ARBA00003238"/>
    </source>
</evidence>
<dbReference type="InterPro" id="IPR050270">
    <property type="entry name" value="DegV_domain_contain"/>
</dbReference>
<dbReference type="Proteomes" id="UP000095706">
    <property type="component" value="Unassembled WGS sequence"/>
</dbReference>
<dbReference type="Gene3D" id="2.20.28.50">
    <property type="entry name" value="degv family protein"/>
    <property type="match status" value="1"/>
</dbReference>
<dbReference type="SUPFAM" id="SSF82549">
    <property type="entry name" value="DAK1/DegV-like"/>
    <property type="match status" value="1"/>
</dbReference>
<dbReference type="EMBL" id="CYYV01000009">
    <property type="protein sequence ID" value="CUO44197.1"/>
    <property type="molecule type" value="Genomic_DNA"/>
</dbReference>
<dbReference type="PROSITE" id="PS51482">
    <property type="entry name" value="DEGV"/>
    <property type="match status" value="1"/>
</dbReference>
<organism evidence="3 4">
    <name type="scientific">Fusicatenibacter saccharivorans</name>
    <dbReference type="NCBI Taxonomy" id="1150298"/>
    <lineage>
        <taxon>Bacteria</taxon>
        <taxon>Bacillati</taxon>
        <taxon>Bacillota</taxon>
        <taxon>Clostridia</taxon>
        <taxon>Lachnospirales</taxon>
        <taxon>Lachnospiraceae</taxon>
        <taxon>Fusicatenibacter</taxon>
    </lineage>
</organism>
<sequence length="295" mass="32904">MSSYVISCCSTADLTEEHFSKREISYICFHYKLNDTEYADDLGKSMPFDQFYAAMAAGAFTKTSQVNADEFEAYFETFLQDGKDILHVCLSSGISGVLNSAMIAKADLEERYPERKILIVDSLGASSGYGLLMDRLADLRDEGKTLEEVYDFAMKNRLKVHHWFFSTDLTFYVRGGRISKASGAIGGLLGICPLLNMDNEGRLIPRFKIRTKKKVIKKIVDQMEENAEGGLSYSGKCYISQSACYEDARAVADLIEERFPNLNGKVEINNIGTTIGSHTGPGTVALFFWGKERVD</sequence>
<evidence type="ECO:0000313" key="3">
    <source>
        <dbReference type="EMBL" id="CUO44197.1"/>
    </source>
</evidence>
<reference evidence="3 4" key="1">
    <citation type="submission" date="2015-09" db="EMBL/GenBank/DDBJ databases">
        <authorList>
            <consortium name="Pathogen Informatics"/>
        </authorList>
    </citation>
    <scope>NUCLEOTIDE SEQUENCE [LARGE SCALE GENOMIC DNA]</scope>
    <source>
        <strain evidence="3 4">2789STDY5608849</strain>
    </source>
</reference>
<dbReference type="RefSeq" id="WP_055227910.1">
    <property type="nucleotide sequence ID" value="NZ_CYYV01000009.1"/>
</dbReference>
<evidence type="ECO:0000256" key="2">
    <source>
        <dbReference type="ARBA" id="ARBA00023121"/>
    </source>
</evidence>
<protein>
    <submittedName>
        <fullName evidence="3">Fatty acid-binding protein TM_1468</fullName>
    </submittedName>
</protein>
<dbReference type="Gene3D" id="3.40.50.10440">
    <property type="entry name" value="Dihydroxyacetone kinase, domain 1"/>
    <property type="match status" value="1"/>
</dbReference>